<name>A0A1G4B9B6_9PEZI</name>
<feature type="compositionally biased region" description="Low complexity" evidence="1">
    <location>
        <begin position="21"/>
        <end position="46"/>
    </location>
</feature>
<dbReference type="Proteomes" id="UP000176998">
    <property type="component" value="Unassembled WGS sequence"/>
</dbReference>
<dbReference type="EMBL" id="MJBS01000051">
    <property type="protein sequence ID" value="OHE98010.1"/>
    <property type="molecule type" value="Genomic_DNA"/>
</dbReference>
<dbReference type="GeneID" id="34559828"/>
<feature type="compositionally biased region" description="Polar residues" evidence="1">
    <location>
        <begin position="52"/>
        <end position="62"/>
    </location>
</feature>
<evidence type="ECO:0000256" key="1">
    <source>
        <dbReference type="SAM" id="MobiDB-lite"/>
    </source>
</evidence>
<organism evidence="2 3">
    <name type="scientific">Colletotrichum orchidophilum</name>
    <dbReference type="NCBI Taxonomy" id="1209926"/>
    <lineage>
        <taxon>Eukaryota</taxon>
        <taxon>Fungi</taxon>
        <taxon>Dikarya</taxon>
        <taxon>Ascomycota</taxon>
        <taxon>Pezizomycotina</taxon>
        <taxon>Sordariomycetes</taxon>
        <taxon>Hypocreomycetidae</taxon>
        <taxon>Glomerellales</taxon>
        <taxon>Glomerellaceae</taxon>
        <taxon>Colletotrichum</taxon>
    </lineage>
</organism>
<feature type="compositionally biased region" description="Basic and acidic residues" evidence="1">
    <location>
        <begin position="81"/>
        <end position="94"/>
    </location>
</feature>
<sequence length="154" mass="16711">MNCNETRQSSRKKGLSESKSDPSLLCSSRSSRGNSSQSDGLSSLESRVTIDSLITSTPSESSPPGRAHQSARCRSLYGAHKSNDEGGRQSEQKVDPAPSGHDLVSRGFSGKGPSQRDFEADPAHGYWSWSSQSESWYHVDESTGAVLWVPHQLD</sequence>
<evidence type="ECO:0000313" key="2">
    <source>
        <dbReference type="EMBL" id="OHE98010.1"/>
    </source>
</evidence>
<accession>A0A1G4B9B6</accession>
<dbReference type="RefSeq" id="XP_022475162.1">
    <property type="nucleotide sequence ID" value="XM_022618318.1"/>
</dbReference>
<gene>
    <name evidence="2" type="ORF">CORC01_06679</name>
</gene>
<dbReference type="OrthoDB" id="4851863at2759"/>
<evidence type="ECO:0000313" key="3">
    <source>
        <dbReference type="Proteomes" id="UP000176998"/>
    </source>
</evidence>
<protein>
    <submittedName>
        <fullName evidence="2">Uncharacterized protein</fullName>
    </submittedName>
</protein>
<feature type="region of interest" description="Disordered" evidence="1">
    <location>
        <begin position="1"/>
        <end position="124"/>
    </location>
</feature>
<keyword evidence="3" id="KW-1185">Reference proteome</keyword>
<comment type="caution">
    <text evidence="2">The sequence shown here is derived from an EMBL/GenBank/DDBJ whole genome shotgun (WGS) entry which is preliminary data.</text>
</comment>
<proteinExistence type="predicted"/>
<reference evidence="2 3" key="1">
    <citation type="submission" date="2016-09" db="EMBL/GenBank/DDBJ databases">
        <authorList>
            <person name="Capua I."/>
            <person name="De Benedictis P."/>
            <person name="Joannis T."/>
            <person name="Lombin L.H."/>
            <person name="Cattoli G."/>
        </authorList>
    </citation>
    <scope>NUCLEOTIDE SEQUENCE [LARGE SCALE GENOMIC DNA]</scope>
    <source>
        <strain evidence="2 3">IMI 309357</strain>
    </source>
</reference>
<dbReference type="AlphaFoldDB" id="A0A1G4B9B6"/>